<proteinExistence type="predicted"/>
<organism evidence="1 2">
    <name type="scientific">Neokomagataea anthophila</name>
    <dbReference type="NCBI Taxonomy" id="2826925"/>
    <lineage>
        <taxon>Bacteria</taxon>
        <taxon>Pseudomonadati</taxon>
        <taxon>Pseudomonadota</taxon>
        <taxon>Alphaproteobacteria</taxon>
        <taxon>Acetobacterales</taxon>
        <taxon>Acetobacteraceae</taxon>
        <taxon>Neokomagataea</taxon>
    </lineage>
</organism>
<keyword evidence="2" id="KW-1185">Reference proteome</keyword>
<dbReference type="RefSeq" id="WP_068173429.1">
    <property type="nucleotide sequence ID" value="NZ_JAGRQH010000006.1"/>
</dbReference>
<dbReference type="EMBL" id="JAGRQH010000006">
    <property type="protein sequence ID" value="MBR0560251.1"/>
    <property type="molecule type" value="Genomic_DNA"/>
</dbReference>
<gene>
    <name evidence="1" type="ORF">KB213_09330</name>
</gene>
<sequence length="80" mass="8550">MNAKTKGAACSAVDKTGKSCCKRLGGVLRCAGRGREVAMTGLTFMASFGPKRFRPHCQQALAVISVAITAVEFFKNRRQG</sequence>
<dbReference type="Proteomes" id="UP000677812">
    <property type="component" value="Unassembled WGS sequence"/>
</dbReference>
<reference evidence="1 2" key="1">
    <citation type="submission" date="2021-04" db="EMBL/GenBank/DDBJ databases">
        <title>The complete genome sequence of Neokomagataea sp. TBRC 2177.</title>
        <authorList>
            <person name="Charoenyingcharoen P."/>
            <person name="Yukphan P."/>
        </authorList>
    </citation>
    <scope>NUCLEOTIDE SEQUENCE [LARGE SCALE GENOMIC DNA]</scope>
    <source>
        <strain evidence="1 2">TBRC 2177</strain>
    </source>
</reference>
<name>A0ABS5E8W9_9PROT</name>
<evidence type="ECO:0000313" key="2">
    <source>
        <dbReference type="Proteomes" id="UP000677812"/>
    </source>
</evidence>
<evidence type="ECO:0000313" key="1">
    <source>
        <dbReference type="EMBL" id="MBR0560251.1"/>
    </source>
</evidence>
<comment type="caution">
    <text evidence="1">The sequence shown here is derived from an EMBL/GenBank/DDBJ whole genome shotgun (WGS) entry which is preliminary data.</text>
</comment>
<protein>
    <submittedName>
        <fullName evidence="1">Uncharacterized protein</fullName>
    </submittedName>
</protein>
<accession>A0ABS5E8W9</accession>